<evidence type="ECO:0000313" key="3">
    <source>
        <dbReference type="Proteomes" id="UP001629288"/>
    </source>
</evidence>
<reference evidence="2 3" key="1">
    <citation type="journal article" date="2024" name="Chem. Sci.">
        <title>Discovery of megapolipeptins by genome mining of a Burkholderiales bacteria collection.</title>
        <authorList>
            <person name="Paulo B.S."/>
            <person name="Recchia M.J.J."/>
            <person name="Lee S."/>
            <person name="Fergusson C.H."/>
            <person name="Romanowski S.B."/>
            <person name="Hernandez A."/>
            <person name="Krull N."/>
            <person name="Liu D.Y."/>
            <person name="Cavanagh H."/>
            <person name="Bos A."/>
            <person name="Gray C.A."/>
            <person name="Murphy B.T."/>
            <person name="Linington R.G."/>
            <person name="Eustaquio A.S."/>
        </authorList>
    </citation>
    <scope>NUCLEOTIDE SEQUENCE [LARGE SCALE GENOMIC DNA]</scope>
    <source>
        <strain evidence="2 3">RL17-379-BIB-C</strain>
    </source>
</reference>
<dbReference type="RefSeq" id="WP_408128278.1">
    <property type="nucleotide sequence ID" value="NZ_JAQQDH010000002.1"/>
</dbReference>
<evidence type="ECO:0000313" key="2">
    <source>
        <dbReference type="EMBL" id="MFM0443653.1"/>
    </source>
</evidence>
<proteinExistence type="predicted"/>
<dbReference type="Pfam" id="PF20248">
    <property type="entry name" value="DUF6603"/>
    <property type="match status" value="1"/>
</dbReference>
<dbReference type="Proteomes" id="UP001629288">
    <property type="component" value="Unassembled WGS sequence"/>
</dbReference>
<sequence>MASTLELAFRKVAGGMARVDAILDRTSGPRDLLALLGWDTPPGQLDVGLAALDLSALVDAVRSLDVAISIGTTGLVLDAKYAQVAQTVTSFVKGLDGVVNGFSAAPNYLAKTDIKAQFVPRLLDYFVVEALNSNALAATGSLAFLGVVQLVPFGEDPSIFQVAHIRRVVRWDRIPRVFSDIRGLLAEVYAWGQPGFDPTTLVIAIGAILQGLTATAKVRALPRRAESALTGSDVAQADVSPMTQVLLSITRGLGFDPVDAGISIMGLRPSSPGGADAGLSIAPHLHGTTDLQFPLSSQLNFFLDATLDVTKGVAMVVRPGSGAVLKNNLTAGGIANVANGHLLAGLRYTAEPGKSLPMLTIADGTGVTASSVSMSGGVDVSGGQLAPLAQAELSGGHLTLDTSQMDSFLANIIPLSVDVPFDFAVGWSSSYGFFFKGSASPSVTIGLHASIGPFAIETLHLELDTAQGDTLPLELSLSGKGSLGPFKVTVDRIGMNVAVALHRGNLGPADLSLSFKPPNGLGMELDAGLISGGGYLYIDSQKHRYAGILECSIADIVQVKIIGVLDTVLPDGTPEFSLLLVITTNFPPVQLSFGFTLNGVGGVGGVNRTMATDALRAGFRAHHLNSVLFPNDPIDNAPQIISDLSSFFPPADGRYMFGPMFALAWGTPSLITLSVGVILEIPDPIKIVILGEIKMALPTDDLALIELNIDVLGIIDFGAKLLTIQGAMYDSRVTIFSVSGDMALMLAWGDNANFAFSVGGLHPRFQPPPNFPQLNRCCVSIGDGDNPRLSSSTYFAVTSNSAQFGASVDLYAAAGGFSIHGWVGFDALFIFTPFSFAIDFSAGLDIEFDGVSLCSIHVDGLLSGPHQWHVHGDAGFHILFIDVSASVDLSWGDTDAVTLPPIKVLPDLEKAFEDPQSWSAKLPGDAPMAFTLAPRPPGDKTLVVHPMGMLEVREKIVPLGQTITKYGNAKPADGTFFTISSVTLNGQPEAQQWLTDLFAIGQYADLTDDQKLTAPSYQPLKSGIAIGSSDVVTSRDVQCVVAYQDGYIDGDDTGMRLRRTYVLPLDIHLAYCRAGAGFVSATRTKGVSQFTPPGTTSAVTTGDMNYVIASTEDLSVRSDILGAPVTHFEAQSVLRAHLTANPSARGSVQVVAVYEAAA</sequence>
<protein>
    <recommendedName>
        <fullName evidence="1">DUF6603 domain-containing protein</fullName>
    </recommendedName>
</protein>
<accession>A0ABW9BWS3</accession>
<feature type="domain" description="DUF6603" evidence="1">
    <location>
        <begin position="447"/>
        <end position="1008"/>
    </location>
</feature>
<dbReference type="InterPro" id="IPR046538">
    <property type="entry name" value="DUF6603"/>
</dbReference>
<gene>
    <name evidence="2" type="ORF">PQR00_08640</name>
</gene>
<comment type="caution">
    <text evidence="2">The sequence shown here is derived from an EMBL/GenBank/DDBJ whole genome shotgun (WGS) entry which is preliminary data.</text>
</comment>
<evidence type="ECO:0000259" key="1">
    <source>
        <dbReference type="Pfam" id="PF20248"/>
    </source>
</evidence>
<name>A0ABW9BWS3_9BURK</name>
<organism evidence="2 3">
    <name type="scientific">Paraburkholderia strydomiana</name>
    <dbReference type="NCBI Taxonomy" id="1245417"/>
    <lineage>
        <taxon>Bacteria</taxon>
        <taxon>Pseudomonadati</taxon>
        <taxon>Pseudomonadota</taxon>
        <taxon>Betaproteobacteria</taxon>
        <taxon>Burkholderiales</taxon>
        <taxon>Burkholderiaceae</taxon>
        <taxon>Paraburkholderia</taxon>
    </lineage>
</organism>
<keyword evidence="3" id="KW-1185">Reference proteome</keyword>
<dbReference type="EMBL" id="JAQQDH010000002">
    <property type="protein sequence ID" value="MFM0443653.1"/>
    <property type="molecule type" value="Genomic_DNA"/>
</dbReference>